<comment type="caution">
    <text evidence="2">The sequence shown here is derived from an EMBL/GenBank/DDBJ whole genome shotgun (WGS) entry which is preliminary data.</text>
</comment>
<feature type="region of interest" description="Disordered" evidence="1">
    <location>
        <begin position="386"/>
        <end position="436"/>
    </location>
</feature>
<keyword evidence="3" id="KW-1185">Reference proteome</keyword>
<name>A0A9W8X3U5_9PLEO</name>
<evidence type="ECO:0000313" key="3">
    <source>
        <dbReference type="Proteomes" id="UP001140562"/>
    </source>
</evidence>
<evidence type="ECO:0000313" key="2">
    <source>
        <dbReference type="EMBL" id="KAJ4339944.1"/>
    </source>
</evidence>
<organism evidence="2 3">
    <name type="scientific">Didymella glomerata</name>
    <dbReference type="NCBI Taxonomy" id="749621"/>
    <lineage>
        <taxon>Eukaryota</taxon>
        <taxon>Fungi</taxon>
        <taxon>Dikarya</taxon>
        <taxon>Ascomycota</taxon>
        <taxon>Pezizomycotina</taxon>
        <taxon>Dothideomycetes</taxon>
        <taxon>Pleosporomycetidae</taxon>
        <taxon>Pleosporales</taxon>
        <taxon>Pleosporineae</taxon>
        <taxon>Didymellaceae</taxon>
        <taxon>Didymella</taxon>
    </lineage>
</organism>
<dbReference type="Proteomes" id="UP001140562">
    <property type="component" value="Unassembled WGS sequence"/>
</dbReference>
<protein>
    <submittedName>
        <fullName evidence="2">Uncharacterized protein</fullName>
    </submittedName>
</protein>
<evidence type="ECO:0000256" key="1">
    <source>
        <dbReference type="SAM" id="MobiDB-lite"/>
    </source>
</evidence>
<dbReference type="OrthoDB" id="3922101at2759"/>
<dbReference type="EMBL" id="JAPEUV010000019">
    <property type="protein sequence ID" value="KAJ4339944.1"/>
    <property type="molecule type" value="Genomic_DNA"/>
</dbReference>
<accession>A0A9W8X3U5</accession>
<dbReference type="AlphaFoldDB" id="A0A9W8X3U5"/>
<reference evidence="2" key="1">
    <citation type="submission" date="2022-10" db="EMBL/GenBank/DDBJ databases">
        <title>Tapping the CABI collections for fungal endophytes: first genome assemblies for Collariella, Neodidymelliopsis, Ascochyta clinopodiicola, Didymella pomorum, Didymosphaeria variabile, Neocosmospora piperis and Neocucurbitaria cava.</title>
        <authorList>
            <person name="Hill R."/>
        </authorList>
    </citation>
    <scope>NUCLEOTIDE SEQUENCE</scope>
    <source>
        <strain evidence="2">IMI 360193</strain>
    </source>
</reference>
<gene>
    <name evidence="2" type="ORF">N0V87_002883</name>
</gene>
<sequence>MGKPKLALQIPADHTIIIPADGASNSLLHGTLSFSNVPPQCNILITLARVGRLKMGKETNNDTASKKLLSEFGFMGSHKEQKREQFNYDLAEKLCSCTISPPPGNTTSKTTKCGFDLPIPGYLPATAALPSVEISYAIFATCTLPNGRISQTSQDLHIMRQTAEQVRLDPSRTVSFPETTFAVRTTFGLPSFDSKDTTIPTTLQLDGLNLPITKSMRMTETRWLVPREIRWVLEEAAVLVTGCPDATGHVPMSTAHRILKKRQVTTGKEKLKLKYPFTRPGNTPITMHADSSGLSIPFTISASKSIPMGDSTALTVAGGHVLHMVLDTTPYDPMGLQNRFAVYLEYRLHIWLRIGEDVFDEASGDLVNRKMDEMAYTVVCPLTQQTTQTQQDGEDEPVPMIPPSYDGVREQPPPDYSAPPEYAMAEGVTTQHTTYS</sequence>
<proteinExistence type="predicted"/>